<accession>A0A1I6NXP9</accession>
<dbReference type="EMBL" id="FPAG01000001">
    <property type="protein sequence ID" value="SFS32733.1"/>
    <property type="molecule type" value="Genomic_DNA"/>
</dbReference>
<organism evidence="1 2">
    <name type="scientific">Zhouia amylolytica</name>
    <dbReference type="NCBI Taxonomy" id="376730"/>
    <lineage>
        <taxon>Bacteria</taxon>
        <taxon>Pseudomonadati</taxon>
        <taxon>Bacteroidota</taxon>
        <taxon>Flavobacteriia</taxon>
        <taxon>Flavobacteriales</taxon>
        <taxon>Flavobacteriaceae</taxon>
        <taxon>Zhouia</taxon>
    </lineage>
</organism>
<dbReference type="AlphaFoldDB" id="A0A1I6NXP9"/>
<protein>
    <submittedName>
        <fullName evidence="1">Uncharacterized protein</fullName>
    </submittedName>
</protein>
<gene>
    <name evidence="1" type="ORF">SAMN04487906_0005</name>
</gene>
<dbReference type="Proteomes" id="UP000183209">
    <property type="component" value="Unassembled WGS sequence"/>
</dbReference>
<evidence type="ECO:0000313" key="2">
    <source>
        <dbReference type="Proteomes" id="UP000183209"/>
    </source>
</evidence>
<evidence type="ECO:0000313" key="1">
    <source>
        <dbReference type="EMBL" id="SFS32733.1"/>
    </source>
</evidence>
<name>A0A1I6NXP9_9FLAO</name>
<dbReference type="RefSeq" id="WP_074976145.1">
    <property type="nucleotide sequence ID" value="NZ_FPAG01000001.1"/>
</dbReference>
<reference evidence="1 2" key="1">
    <citation type="submission" date="2016-10" db="EMBL/GenBank/DDBJ databases">
        <authorList>
            <person name="de Groot N.N."/>
        </authorList>
    </citation>
    <scope>NUCLEOTIDE SEQUENCE [LARGE SCALE GENOMIC DNA]</scope>
    <source>
        <strain evidence="1 2">CGMCC 1.6114</strain>
    </source>
</reference>
<proteinExistence type="predicted"/>
<sequence length="96" mass="11102">MATNKSFNPSTSLLNLTEENNFPKKITIDCEEMILNSLNYNTTKIKRFNHVLDSIRKLSNPQPNDYAKGMLSVLDKEDLDYYKLKTFALIVLIKTE</sequence>